<dbReference type="RefSeq" id="WP_189877567.1">
    <property type="nucleotide sequence ID" value="NZ_BMWA01000024.1"/>
</dbReference>
<reference evidence="3" key="1">
    <citation type="journal article" date="2019" name="Int. J. Syst. Evol. Microbiol.">
        <title>The Global Catalogue of Microorganisms (GCM) 10K type strain sequencing project: providing services to taxonomists for standard genome sequencing and annotation.</title>
        <authorList>
            <consortium name="The Broad Institute Genomics Platform"/>
            <consortium name="The Broad Institute Genome Sequencing Center for Infectious Disease"/>
            <person name="Wu L."/>
            <person name="Ma J."/>
        </authorList>
    </citation>
    <scope>NUCLEOTIDE SEQUENCE [LARGE SCALE GENOMIC DNA]</scope>
    <source>
        <strain evidence="3">JCM 4855</strain>
    </source>
</reference>
<feature type="region of interest" description="Disordered" evidence="1">
    <location>
        <begin position="1"/>
        <end position="92"/>
    </location>
</feature>
<gene>
    <name evidence="2" type="ORF">ACFQMH_36750</name>
</gene>
<evidence type="ECO:0000313" key="2">
    <source>
        <dbReference type="EMBL" id="MFC7017141.1"/>
    </source>
</evidence>
<dbReference type="Proteomes" id="UP001596409">
    <property type="component" value="Unassembled WGS sequence"/>
</dbReference>
<dbReference type="EMBL" id="JBHSYM010000087">
    <property type="protein sequence ID" value="MFC7017141.1"/>
    <property type="molecule type" value="Genomic_DNA"/>
</dbReference>
<evidence type="ECO:0000313" key="3">
    <source>
        <dbReference type="Proteomes" id="UP001596409"/>
    </source>
</evidence>
<keyword evidence="3" id="KW-1185">Reference proteome</keyword>
<proteinExistence type="predicted"/>
<sequence>MAHHHKPNRAVEGDPAYGHTRGMPRRPDQDELDARTVREREEAGLPARAPQDADTVYRAVLDQVDSEANAGDIPTGSPRKHRGSFPPTGYRG</sequence>
<accession>A0ABW2EAJ6</accession>
<organism evidence="2 3">
    <name type="scientific">Streptomyces viridiviolaceus</name>
    <dbReference type="NCBI Taxonomy" id="68282"/>
    <lineage>
        <taxon>Bacteria</taxon>
        <taxon>Bacillati</taxon>
        <taxon>Actinomycetota</taxon>
        <taxon>Actinomycetes</taxon>
        <taxon>Kitasatosporales</taxon>
        <taxon>Streptomycetaceae</taxon>
        <taxon>Streptomyces</taxon>
    </lineage>
</organism>
<comment type="caution">
    <text evidence="2">The sequence shown here is derived from an EMBL/GenBank/DDBJ whole genome shotgun (WGS) entry which is preliminary data.</text>
</comment>
<protein>
    <submittedName>
        <fullName evidence="2">Uncharacterized protein</fullName>
    </submittedName>
</protein>
<feature type="compositionally biased region" description="Basic and acidic residues" evidence="1">
    <location>
        <begin position="25"/>
        <end position="43"/>
    </location>
</feature>
<evidence type="ECO:0000256" key="1">
    <source>
        <dbReference type="SAM" id="MobiDB-lite"/>
    </source>
</evidence>
<name>A0ABW2EAJ6_9ACTN</name>